<comment type="caution">
    <text evidence="2">The sequence shown here is derived from an EMBL/GenBank/DDBJ whole genome shotgun (WGS) entry which is preliminary data.</text>
</comment>
<dbReference type="Pfam" id="PF20150">
    <property type="entry name" value="2EXR"/>
    <property type="match status" value="1"/>
</dbReference>
<feature type="domain" description="2EXR" evidence="1">
    <location>
        <begin position="7"/>
        <end position="79"/>
    </location>
</feature>
<gene>
    <name evidence="2" type="ORF">PGQ11_006216</name>
</gene>
<name>A0ABR2IT06_9PEZI</name>
<dbReference type="Proteomes" id="UP001390339">
    <property type="component" value="Unassembled WGS sequence"/>
</dbReference>
<dbReference type="EMBL" id="JAPCWZ010000004">
    <property type="protein sequence ID" value="KAK8867638.1"/>
    <property type="molecule type" value="Genomic_DNA"/>
</dbReference>
<protein>
    <recommendedName>
        <fullName evidence="1">2EXR domain-containing protein</fullName>
    </recommendedName>
</protein>
<accession>A0ABR2IT06</accession>
<reference evidence="2 3" key="1">
    <citation type="journal article" date="2024" name="IMA Fungus">
        <title>Apiospora arundinis, a panoply of carbohydrate-active enzymes and secondary metabolites.</title>
        <authorList>
            <person name="Sorensen T."/>
            <person name="Petersen C."/>
            <person name="Muurmann A.T."/>
            <person name="Christiansen J.V."/>
            <person name="Brundto M.L."/>
            <person name="Overgaard C.K."/>
            <person name="Boysen A.T."/>
            <person name="Wollenberg R.D."/>
            <person name="Larsen T.O."/>
            <person name="Sorensen J.L."/>
            <person name="Nielsen K.L."/>
            <person name="Sondergaard T.E."/>
        </authorList>
    </citation>
    <scope>NUCLEOTIDE SEQUENCE [LARGE SCALE GENOMIC DNA]</scope>
    <source>
        <strain evidence="2 3">AAU 773</strain>
    </source>
</reference>
<dbReference type="InterPro" id="IPR045518">
    <property type="entry name" value="2EXR"/>
</dbReference>
<proteinExistence type="predicted"/>
<evidence type="ECO:0000259" key="1">
    <source>
        <dbReference type="Pfam" id="PF20150"/>
    </source>
</evidence>
<keyword evidence="3" id="KW-1185">Reference proteome</keyword>
<evidence type="ECO:0000313" key="2">
    <source>
        <dbReference type="EMBL" id="KAK8867638.1"/>
    </source>
</evidence>
<evidence type="ECO:0000313" key="3">
    <source>
        <dbReference type="Proteomes" id="UP001390339"/>
    </source>
</evidence>
<organism evidence="2 3">
    <name type="scientific">Apiospora arundinis</name>
    <dbReference type="NCBI Taxonomy" id="335852"/>
    <lineage>
        <taxon>Eukaryota</taxon>
        <taxon>Fungi</taxon>
        <taxon>Dikarya</taxon>
        <taxon>Ascomycota</taxon>
        <taxon>Pezizomycotina</taxon>
        <taxon>Sordariomycetes</taxon>
        <taxon>Xylariomycetidae</taxon>
        <taxon>Amphisphaeriales</taxon>
        <taxon>Apiosporaceae</taxon>
        <taxon>Apiospora</taxon>
    </lineage>
</organism>
<sequence length="218" mass="24109">MSAPKSFELFPTLPYELQVMVWKEAIANEHGNRVVPLLEATKRVVLTADVIRALPKFFGLCKTACDAVDDVYDCRLMVAHNNTTRIVRLSTALEIFLVGGWQFSLGVNAHNGNFNHSLSALSPTLLAKVASVMEHQVDLGDLVYHPVPHFDRAIYSSAKLCYIRVDCDRPTTQDLARLLGGGPYSAADVLSHYTNPALYEERVLGEDTTGDESDENTE</sequence>